<accession>A0A7D6CNI3</accession>
<evidence type="ECO:0008006" key="3">
    <source>
        <dbReference type="Google" id="ProtNLM"/>
    </source>
</evidence>
<keyword evidence="2" id="KW-1185">Reference proteome</keyword>
<sequence length="267" mass="30323">MSSTDQTTDGWAQDFSYDYYRKLLRVLQETFDVRTLSEYPECRSNGEPVAIVRHDVDVCMERAVELARLEHQVGVRSVYMVNPDTPLYDIDDERERLFEIRDLGHEIGLHCDLTSMMNDARNDELDVDRGLSRREETHVRDARHRLESIGLDSIASLSFHRPVPRVLDGPPTIAGMVNAYSSALMSAYISDSAGRWREGPPIQTIPAPAPDVLQVLTHPVWWAETHNPPLEQFLSVTNGLDILDEDVYAELVSICPEYGERIDDIVA</sequence>
<proteinExistence type="predicted"/>
<dbReference type="OrthoDB" id="301436at2157"/>
<name>A0A7D6CNI3_9EURY</name>
<protein>
    <recommendedName>
        <fullName evidence="3">Polysaccharide deacetylase family protein</fullName>
    </recommendedName>
</protein>
<dbReference type="Proteomes" id="UP000510869">
    <property type="component" value="Chromosome"/>
</dbReference>
<dbReference type="KEGG" id="nay:HYG81_18065"/>
<gene>
    <name evidence="1" type="ORF">HYG81_18065</name>
</gene>
<organism evidence="1 2">
    <name type="scientific">Natrinema zhouii</name>
    <dbReference type="NCBI Taxonomy" id="1710539"/>
    <lineage>
        <taxon>Archaea</taxon>
        <taxon>Methanobacteriati</taxon>
        <taxon>Methanobacteriota</taxon>
        <taxon>Stenosarchaea group</taxon>
        <taxon>Halobacteria</taxon>
        <taxon>Halobacteriales</taxon>
        <taxon>Natrialbaceae</taxon>
        <taxon>Natrinema</taxon>
    </lineage>
</organism>
<evidence type="ECO:0000313" key="1">
    <source>
        <dbReference type="EMBL" id="QLK25957.1"/>
    </source>
</evidence>
<evidence type="ECO:0000313" key="2">
    <source>
        <dbReference type="Proteomes" id="UP000510869"/>
    </source>
</evidence>
<reference evidence="1 2" key="1">
    <citation type="submission" date="2020-07" db="EMBL/GenBank/DDBJ databases">
        <title>Natrinema (YPL30) sp. nov. and Haloterrigena xxxxxx (YPL8) sp. nov., isolated from a salt mine.</title>
        <authorList>
            <person name="Cui H."/>
        </authorList>
    </citation>
    <scope>NUCLEOTIDE SEQUENCE [LARGE SCALE GENOMIC DNA]</scope>
    <source>
        <strain evidence="1 2">YPL13</strain>
    </source>
</reference>
<dbReference type="AlphaFoldDB" id="A0A7D6CNI3"/>
<dbReference type="EMBL" id="CP059154">
    <property type="protein sequence ID" value="QLK25957.1"/>
    <property type="molecule type" value="Genomic_DNA"/>
</dbReference>